<evidence type="ECO:0000313" key="3">
    <source>
        <dbReference type="Proteomes" id="UP001497600"/>
    </source>
</evidence>
<reference evidence="2 3" key="1">
    <citation type="submission" date="2024-01" db="EMBL/GenBank/DDBJ databases">
        <authorList>
            <consortium name="Genoscope - CEA"/>
            <person name="William W."/>
        </authorList>
    </citation>
    <scope>NUCLEOTIDE SEQUENCE [LARGE SCALE GENOMIC DNA]</scope>
    <source>
        <strain evidence="2 3">29B2s-10</strain>
    </source>
</reference>
<keyword evidence="1" id="KW-0732">Signal</keyword>
<gene>
    <name evidence="2" type="primary">PGA1</name>
    <name evidence="2" type="ORF">CAAN4_H13806</name>
</gene>
<evidence type="ECO:0000256" key="1">
    <source>
        <dbReference type="SAM" id="SignalP"/>
    </source>
</evidence>
<feature type="signal peptide" evidence="1">
    <location>
        <begin position="1"/>
        <end position="18"/>
    </location>
</feature>
<evidence type="ECO:0000313" key="2">
    <source>
        <dbReference type="EMBL" id="CAK7921407.1"/>
    </source>
</evidence>
<dbReference type="InterPro" id="IPR031452">
    <property type="entry name" value="Kre1"/>
</dbReference>
<keyword evidence="3" id="KW-1185">Reference proteome</keyword>
<dbReference type="EMBL" id="OZ004260">
    <property type="protein sequence ID" value="CAK7921407.1"/>
    <property type="molecule type" value="Genomic_DNA"/>
</dbReference>
<organism evidence="2 3">
    <name type="scientific">[Candida] anglica</name>
    <dbReference type="NCBI Taxonomy" id="148631"/>
    <lineage>
        <taxon>Eukaryota</taxon>
        <taxon>Fungi</taxon>
        <taxon>Dikarya</taxon>
        <taxon>Ascomycota</taxon>
        <taxon>Saccharomycotina</taxon>
        <taxon>Pichiomycetes</taxon>
        <taxon>Debaryomycetaceae</taxon>
        <taxon>Kurtzmaniella</taxon>
    </lineage>
</organism>
<protein>
    <submittedName>
        <fullName evidence="2">Predicted GPI-anchored protein 1</fullName>
    </submittedName>
</protein>
<sequence length="136" mass="13981">MRLSLQIVFMMIFSIVHAATTTSSVSASTTSVEPTMVWVTGTDSLGILRTTQATYSQLFQSLWTSTTTVPAGSVGMGSISGTVGKVRTYSKTTESANGGLPLSPPGTGWLPAKGTNPIVVSLAACLVALGATLIIL</sequence>
<dbReference type="Pfam" id="PF17056">
    <property type="entry name" value="KRE1"/>
    <property type="match status" value="1"/>
</dbReference>
<accession>A0ABP0EKN9</accession>
<feature type="chain" id="PRO_5045115914" evidence="1">
    <location>
        <begin position="19"/>
        <end position="136"/>
    </location>
</feature>
<dbReference type="Proteomes" id="UP001497600">
    <property type="component" value="Chromosome H"/>
</dbReference>
<proteinExistence type="predicted"/>
<name>A0ABP0EKN9_9ASCO</name>